<protein>
    <submittedName>
        <fullName evidence="9">NAD(P)/FAD-dependent oxidoreductase</fullName>
    </submittedName>
</protein>
<dbReference type="InterPro" id="IPR023753">
    <property type="entry name" value="FAD/NAD-binding_dom"/>
</dbReference>
<evidence type="ECO:0000256" key="1">
    <source>
        <dbReference type="ARBA" id="ARBA00001974"/>
    </source>
</evidence>
<proteinExistence type="inferred from homology"/>
<feature type="domain" description="FAD/NAD(P)-binding" evidence="8">
    <location>
        <begin position="12"/>
        <end position="234"/>
    </location>
</feature>
<name>A0A973A8Z1_9GAMM</name>
<dbReference type="Gene3D" id="3.50.50.60">
    <property type="entry name" value="FAD/NAD(P)-binding domain"/>
    <property type="match status" value="2"/>
</dbReference>
<evidence type="ECO:0000313" key="10">
    <source>
        <dbReference type="Proteomes" id="UP000754644"/>
    </source>
</evidence>
<evidence type="ECO:0000256" key="2">
    <source>
        <dbReference type="ARBA" id="ARBA00010139"/>
    </source>
</evidence>
<comment type="similarity">
    <text evidence="2">Belongs to the FAD-binding monooxygenase family.</text>
</comment>
<dbReference type="InterPro" id="IPR050775">
    <property type="entry name" value="FAD-binding_Monooxygenases"/>
</dbReference>
<dbReference type="InterPro" id="IPR036188">
    <property type="entry name" value="FAD/NAD-bd_sf"/>
</dbReference>
<reference evidence="9" key="1">
    <citation type="submission" date="2020-05" db="EMBL/GenBank/DDBJ databases">
        <title>Sulfur intermediates as new biogeochemical hubs in an aquatic model microbial ecosystem.</title>
        <authorList>
            <person name="Vigneron A."/>
        </authorList>
    </citation>
    <scope>NUCLEOTIDE SEQUENCE</scope>
    <source>
        <strain evidence="9">Bin.250</strain>
    </source>
</reference>
<evidence type="ECO:0000313" key="9">
    <source>
        <dbReference type="EMBL" id="NQV66284.1"/>
    </source>
</evidence>
<dbReference type="PANTHER" id="PTHR43098:SF3">
    <property type="entry name" value="L-ORNITHINE N(5)-MONOOXYGENASE-RELATED"/>
    <property type="match status" value="1"/>
</dbReference>
<dbReference type="PANTHER" id="PTHR43098">
    <property type="entry name" value="L-ORNITHINE N(5)-MONOOXYGENASE-RELATED"/>
    <property type="match status" value="1"/>
</dbReference>
<keyword evidence="6" id="KW-0560">Oxidoreductase</keyword>
<evidence type="ECO:0000259" key="8">
    <source>
        <dbReference type="Pfam" id="PF07992"/>
    </source>
</evidence>
<evidence type="ECO:0000256" key="5">
    <source>
        <dbReference type="ARBA" id="ARBA00022857"/>
    </source>
</evidence>
<evidence type="ECO:0000256" key="7">
    <source>
        <dbReference type="ARBA" id="ARBA00023033"/>
    </source>
</evidence>
<dbReference type="SUPFAM" id="SSF51905">
    <property type="entry name" value="FAD/NAD(P)-binding domain"/>
    <property type="match status" value="3"/>
</dbReference>
<dbReference type="AlphaFoldDB" id="A0A973A8Z1"/>
<sequence length="535" mass="60151">MSTVNSVTTDLDAVVVGAGFAGIYSLQNLRNKGFKTRVYEAAGGVGGTWYWNRYPGARCDIPSLQYSYSFDETLQQEWQWKNKYSDQADILNYANHVVDRFDLRKDIQFDTRIVSAIFDEDHNFWTITTDAGESVTARHFVLATGCLSTSNIPEFEGFDDYQGKAYHSGRWPQEPVDLTGKKVAIIGSGSTAIQAIPAVAELAGHLYSFQRTPQFTIPQHNEPLNPEIEKQIKSRYATYRDENYHSPFAQEVSGNFETNTFDVSDEERTAEYERRWQMGGFAFLVAYADSGSDRVANETIADFVRDKIRGIVNDPALAEKLCPDFVYASKRPVLDTNYFETFNRDNVTLVDIRDNGIERFTETGIRANGINHEVDCVIFATGFDALTGTLNKMEIRGRGGRLLKDKWAEGPKAYLGLCAEGFPNMYVITGPGSPSVLTNMMVAIEQHVNFIADTMVHMRANDQTRIEAKLEAEEPWVAHVSELGHTTLFTAGANWYFGDNIPGKPRVFLPHVDWVGYVEKCEDVVDKNYDGFSLA</sequence>
<organism evidence="9 10">
    <name type="scientific">SAR86 cluster bacterium</name>
    <dbReference type="NCBI Taxonomy" id="2030880"/>
    <lineage>
        <taxon>Bacteria</taxon>
        <taxon>Pseudomonadati</taxon>
        <taxon>Pseudomonadota</taxon>
        <taxon>Gammaproteobacteria</taxon>
        <taxon>SAR86 cluster</taxon>
    </lineage>
</organism>
<evidence type="ECO:0000256" key="4">
    <source>
        <dbReference type="ARBA" id="ARBA00022827"/>
    </source>
</evidence>
<dbReference type="PRINTS" id="PR00411">
    <property type="entry name" value="PNDRDTASEI"/>
</dbReference>
<comment type="cofactor">
    <cofactor evidence="1">
        <name>FAD</name>
        <dbReference type="ChEBI" id="CHEBI:57692"/>
    </cofactor>
</comment>
<dbReference type="GO" id="GO:0004497">
    <property type="term" value="F:monooxygenase activity"/>
    <property type="evidence" value="ECO:0007669"/>
    <property type="project" value="UniProtKB-KW"/>
</dbReference>
<keyword evidence="7" id="KW-0503">Monooxygenase</keyword>
<keyword evidence="3" id="KW-0285">Flavoprotein</keyword>
<gene>
    <name evidence="9" type="ORF">HQ497_13065</name>
</gene>
<dbReference type="EMBL" id="JABMOJ010000494">
    <property type="protein sequence ID" value="NQV66284.1"/>
    <property type="molecule type" value="Genomic_DNA"/>
</dbReference>
<keyword evidence="5" id="KW-0521">NADP</keyword>
<dbReference type="Proteomes" id="UP000754644">
    <property type="component" value="Unassembled WGS sequence"/>
</dbReference>
<evidence type="ECO:0000256" key="3">
    <source>
        <dbReference type="ARBA" id="ARBA00022630"/>
    </source>
</evidence>
<keyword evidence="4" id="KW-0274">FAD</keyword>
<evidence type="ECO:0000256" key="6">
    <source>
        <dbReference type="ARBA" id="ARBA00023002"/>
    </source>
</evidence>
<accession>A0A973A8Z1</accession>
<comment type="caution">
    <text evidence="9">The sequence shown here is derived from an EMBL/GenBank/DDBJ whole genome shotgun (WGS) entry which is preliminary data.</text>
</comment>
<dbReference type="Pfam" id="PF07992">
    <property type="entry name" value="Pyr_redox_2"/>
    <property type="match status" value="1"/>
</dbReference>